<keyword evidence="5" id="KW-1185">Reference proteome</keyword>
<feature type="domain" description="Nitroreductase" evidence="3">
    <location>
        <begin position="95"/>
        <end position="161"/>
    </location>
</feature>
<evidence type="ECO:0000313" key="5">
    <source>
        <dbReference type="Proteomes" id="UP000588158"/>
    </source>
</evidence>
<reference evidence="4 5" key="1">
    <citation type="submission" date="2020-08" db="EMBL/GenBank/DDBJ databases">
        <title>Sequencing the genomes of 1000 actinobacteria strains.</title>
        <authorList>
            <person name="Klenk H.-P."/>
        </authorList>
    </citation>
    <scope>NUCLEOTIDE SEQUENCE [LARGE SCALE GENOMIC DNA]</scope>
    <source>
        <strain evidence="4 5">DSM 28796</strain>
    </source>
</reference>
<feature type="domain" description="Nitroreductase" evidence="3">
    <location>
        <begin position="21"/>
        <end position="66"/>
    </location>
</feature>
<evidence type="ECO:0000256" key="1">
    <source>
        <dbReference type="ARBA" id="ARBA00007118"/>
    </source>
</evidence>
<dbReference type="Gene3D" id="3.40.109.10">
    <property type="entry name" value="NADH Oxidase"/>
    <property type="match status" value="1"/>
</dbReference>
<comment type="caution">
    <text evidence="4">The sequence shown here is derived from an EMBL/GenBank/DDBJ whole genome shotgun (WGS) entry which is preliminary data.</text>
</comment>
<dbReference type="RefSeq" id="WP_184325897.1">
    <property type="nucleotide sequence ID" value="NZ_JACHLZ010000001.1"/>
</dbReference>
<dbReference type="InterPro" id="IPR029479">
    <property type="entry name" value="Nitroreductase"/>
</dbReference>
<sequence length="195" mass="21150">MTALDTTARNATSVPIAPLLAERWSPRGFTASHELSDEEARSLVEAVRWSPSFMNDQPWRVALARRGTALFGGIVQTLAGFNQTWMPAVSAIAVLVTETERDGEAVPYAEYDAGQAAAHLSIQAAHLGLWAHQAAGFDQAEMSELLGLSAAQKPLTVIAIGEHADTDEVPEKIRERDARPRERRSVDEILLAPIA</sequence>
<evidence type="ECO:0000313" key="4">
    <source>
        <dbReference type="EMBL" id="MBB5832598.1"/>
    </source>
</evidence>
<dbReference type="Proteomes" id="UP000588158">
    <property type="component" value="Unassembled WGS sequence"/>
</dbReference>
<proteinExistence type="inferred from homology"/>
<evidence type="ECO:0000256" key="2">
    <source>
        <dbReference type="ARBA" id="ARBA00023002"/>
    </source>
</evidence>
<dbReference type="AlphaFoldDB" id="A0A841AHT1"/>
<dbReference type="PANTHER" id="PTHR43673">
    <property type="entry name" value="NAD(P)H NITROREDUCTASE YDGI-RELATED"/>
    <property type="match status" value="1"/>
</dbReference>
<keyword evidence="2" id="KW-0560">Oxidoreductase</keyword>
<dbReference type="EMBL" id="JACHLZ010000001">
    <property type="protein sequence ID" value="MBB5832598.1"/>
    <property type="molecule type" value="Genomic_DNA"/>
</dbReference>
<dbReference type="CDD" id="cd02138">
    <property type="entry name" value="TdsD-like"/>
    <property type="match status" value="1"/>
</dbReference>
<dbReference type="PANTHER" id="PTHR43673:SF10">
    <property type="entry name" value="NADH DEHYDROGENASE_NAD(P)H NITROREDUCTASE XCC3605-RELATED"/>
    <property type="match status" value="1"/>
</dbReference>
<dbReference type="InterPro" id="IPR000415">
    <property type="entry name" value="Nitroreductase-like"/>
</dbReference>
<comment type="similarity">
    <text evidence="1">Belongs to the nitroreductase family.</text>
</comment>
<dbReference type="GO" id="GO:0016491">
    <property type="term" value="F:oxidoreductase activity"/>
    <property type="evidence" value="ECO:0007669"/>
    <property type="project" value="UniProtKB-KW"/>
</dbReference>
<name>A0A841AHT1_9MICO</name>
<evidence type="ECO:0000259" key="3">
    <source>
        <dbReference type="Pfam" id="PF00881"/>
    </source>
</evidence>
<protein>
    <submittedName>
        <fullName evidence="4">Nitroreductase</fullName>
    </submittedName>
</protein>
<gene>
    <name evidence="4" type="ORF">HNR70_002411</name>
</gene>
<accession>A0A841AHT1</accession>
<dbReference type="Pfam" id="PF00881">
    <property type="entry name" value="Nitroreductase"/>
    <property type="match status" value="2"/>
</dbReference>
<dbReference type="SUPFAM" id="SSF55469">
    <property type="entry name" value="FMN-dependent nitroreductase-like"/>
    <property type="match status" value="1"/>
</dbReference>
<organism evidence="4 5">
    <name type="scientific">Brachybacterium aquaticum</name>
    <dbReference type="NCBI Taxonomy" id="1432564"/>
    <lineage>
        <taxon>Bacteria</taxon>
        <taxon>Bacillati</taxon>
        <taxon>Actinomycetota</taxon>
        <taxon>Actinomycetes</taxon>
        <taxon>Micrococcales</taxon>
        <taxon>Dermabacteraceae</taxon>
        <taxon>Brachybacterium</taxon>
    </lineage>
</organism>